<reference evidence="1" key="1">
    <citation type="journal article" date="2021" name="PeerJ">
        <title>Extensive microbial diversity within the chicken gut microbiome revealed by metagenomics and culture.</title>
        <authorList>
            <person name="Gilroy R."/>
            <person name="Ravi A."/>
            <person name="Getino M."/>
            <person name="Pursley I."/>
            <person name="Horton D.L."/>
            <person name="Alikhan N.F."/>
            <person name="Baker D."/>
            <person name="Gharbi K."/>
            <person name="Hall N."/>
            <person name="Watson M."/>
            <person name="Adriaenssens E.M."/>
            <person name="Foster-Nyarko E."/>
            <person name="Jarju S."/>
            <person name="Secka A."/>
            <person name="Antonio M."/>
            <person name="Oren A."/>
            <person name="Chaudhuri R.R."/>
            <person name="La Ragione R."/>
            <person name="Hildebrand F."/>
            <person name="Pallen M.J."/>
        </authorList>
    </citation>
    <scope>NUCLEOTIDE SEQUENCE</scope>
    <source>
        <strain evidence="1">CHK179-5677</strain>
    </source>
</reference>
<evidence type="ECO:0000313" key="1">
    <source>
        <dbReference type="EMBL" id="HJG85629.1"/>
    </source>
</evidence>
<reference evidence="1" key="2">
    <citation type="submission" date="2021-09" db="EMBL/GenBank/DDBJ databases">
        <authorList>
            <person name="Gilroy R."/>
        </authorList>
    </citation>
    <scope>NUCLEOTIDE SEQUENCE</scope>
    <source>
        <strain evidence="1">CHK179-5677</strain>
    </source>
</reference>
<dbReference type="RefSeq" id="WP_304247229.1">
    <property type="nucleotide sequence ID" value="NZ_DYUC01000011.1"/>
</dbReference>
<dbReference type="AlphaFoldDB" id="A0A921SRZ2"/>
<evidence type="ECO:0000313" key="2">
    <source>
        <dbReference type="Proteomes" id="UP000760668"/>
    </source>
</evidence>
<accession>A0A921SRZ2</accession>
<dbReference type="Proteomes" id="UP000760668">
    <property type="component" value="Unassembled WGS sequence"/>
</dbReference>
<sequence length="151" mass="17411">MRHLVFQVKENEIEPCHYLKCPADGRYEKAEQSDMEIQRFLLWAHKAGLLKVWGSRRFALEPDAAHKVLAPKYPAFLSAVQALSAVTPEVFERDDRLLDNLQIDLKHAVAGPQAYYILLEKQAPIPFERFLRVAKPEQTYYIGGVVLTFRD</sequence>
<proteinExistence type="predicted"/>
<protein>
    <submittedName>
        <fullName evidence="1">NDUFAF4 family protein</fullName>
    </submittedName>
</protein>
<dbReference type="EMBL" id="DYUC01000011">
    <property type="protein sequence ID" value="HJG85629.1"/>
    <property type="molecule type" value="Genomic_DNA"/>
</dbReference>
<gene>
    <name evidence="1" type="ORF">K8V01_01160</name>
</gene>
<name>A0A921SRZ2_9FIRM</name>
<comment type="caution">
    <text evidence="1">The sequence shown here is derived from an EMBL/GenBank/DDBJ whole genome shotgun (WGS) entry which is preliminary data.</text>
</comment>
<organism evidence="1 2">
    <name type="scientific">Pseudoflavonifractor capillosus</name>
    <dbReference type="NCBI Taxonomy" id="106588"/>
    <lineage>
        <taxon>Bacteria</taxon>
        <taxon>Bacillati</taxon>
        <taxon>Bacillota</taxon>
        <taxon>Clostridia</taxon>
        <taxon>Eubacteriales</taxon>
        <taxon>Oscillospiraceae</taxon>
        <taxon>Pseudoflavonifractor</taxon>
    </lineage>
</organism>